<accession>A0A941EL12</accession>
<keyword evidence="2 5" id="KW-0227">DNA damage</keyword>
<dbReference type="EC" id="3.2.2.-" evidence="5"/>
<evidence type="ECO:0000256" key="1">
    <source>
        <dbReference type="ARBA" id="ARBA00009232"/>
    </source>
</evidence>
<evidence type="ECO:0000313" key="7">
    <source>
        <dbReference type="EMBL" id="MBR7832840.1"/>
    </source>
</evidence>
<dbReference type="AlphaFoldDB" id="A0A941EL12"/>
<evidence type="ECO:0000256" key="6">
    <source>
        <dbReference type="SAM" id="MobiDB-lite"/>
    </source>
</evidence>
<dbReference type="NCBIfam" id="NF002003">
    <property type="entry name" value="PRK00802.1-3"/>
    <property type="match status" value="1"/>
</dbReference>
<gene>
    <name evidence="7" type="ORF">KDL01_06180</name>
</gene>
<dbReference type="InterPro" id="IPR036995">
    <property type="entry name" value="MPG_sf"/>
</dbReference>
<reference evidence="7" key="1">
    <citation type="submission" date="2021-04" db="EMBL/GenBank/DDBJ databases">
        <title>Genome based classification of Actinospica acidithermotolerans sp. nov., an actinobacterium isolated from an Indonesian hot spring.</title>
        <authorList>
            <person name="Kusuma A.B."/>
            <person name="Putra K.E."/>
            <person name="Nafisah S."/>
            <person name="Loh J."/>
            <person name="Nouioui I."/>
            <person name="Goodfellow M."/>
        </authorList>
    </citation>
    <scope>NUCLEOTIDE SEQUENCE</scope>
    <source>
        <strain evidence="7">CSCA 57</strain>
    </source>
</reference>
<evidence type="ECO:0000313" key="8">
    <source>
        <dbReference type="Proteomes" id="UP000675781"/>
    </source>
</evidence>
<dbReference type="PANTHER" id="PTHR10429:SF0">
    <property type="entry name" value="DNA-3-METHYLADENINE GLYCOSYLASE"/>
    <property type="match status" value="1"/>
</dbReference>
<organism evidence="7 8">
    <name type="scientific">Actinospica durhamensis</name>
    <dbReference type="NCBI Taxonomy" id="1508375"/>
    <lineage>
        <taxon>Bacteria</taxon>
        <taxon>Bacillati</taxon>
        <taxon>Actinomycetota</taxon>
        <taxon>Actinomycetes</taxon>
        <taxon>Catenulisporales</taxon>
        <taxon>Actinospicaceae</taxon>
        <taxon>Actinospica</taxon>
    </lineage>
</organism>
<evidence type="ECO:0000256" key="2">
    <source>
        <dbReference type="ARBA" id="ARBA00022763"/>
    </source>
</evidence>
<proteinExistence type="inferred from homology"/>
<dbReference type="PANTHER" id="PTHR10429">
    <property type="entry name" value="DNA-3-METHYLADENINE GLYCOSYLASE"/>
    <property type="match status" value="1"/>
</dbReference>
<comment type="caution">
    <text evidence="7">The sequence shown here is derived from an EMBL/GenBank/DDBJ whole genome shotgun (WGS) entry which is preliminary data.</text>
</comment>
<keyword evidence="7" id="KW-0326">Glycosidase</keyword>
<comment type="similarity">
    <text evidence="1 5">Belongs to the DNA glycosylase MPG family.</text>
</comment>
<dbReference type="HAMAP" id="MF_00527">
    <property type="entry name" value="3MGH"/>
    <property type="match status" value="1"/>
</dbReference>
<feature type="region of interest" description="Disordered" evidence="6">
    <location>
        <begin position="193"/>
        <end position="214"/>
    </location>
</feature>
<keyword evidence="3 5" id="KW-0378">Hydrolase</keyword>
<dbReference type="FunFam" id="3.10.300.10:FF:000001">
    <property type="entry name" value="Putative 3-methyladenine DNA glycosylase"/>
    <property type="match status" value="1"/>
</dbReference>
<protein>
    <recommendedName>
        <fullName evidence="5">Putative 3-methyladenine DNA glycosylase</fullName>
        <ecNumber evidence="5">3.2.2.-</ecNumber>
    </recommendedName>
</protein>
<sequence>MSSRDFFARTSLEVAPDLLGCLLTTRSPRGAVTVRITEVEAYAGSLDPASHAYRGRTARNAVMFGPPGYAYIYFIYGMHFAMNVVCAQDGVAEAVLVRAGEVVDGLALARARRTSSRGDVDLARGPGRLASALALDRTLDGADLCEAGGALTLERGKPLKPELIRTGPRTGISRAADLPWRFHVHGDPTVSPYRRAKSAAAGPAGPVTGADDAA</sequence>
<dbReference type="CDD" id="cd00540">
    <property type="entry name" value="AAG"/>
    <property type="match status" value="1"/>
</dbReference>
<dbReference type="SUPFAM" id="SSF50486">
    <property type="entry name" value="FMT C-terminal domain-like"/>
    <property type="match status" value="1"/>
</dbReference>
<dbReference type="InterPro" id="IPR003180">
    <property type="entry name" value="MPG"/>
</dbReference>
<dbReference type="GO" id="GO:0003905">
    <property type="term" value="F:alkylbase DNA N-glycosylase activity"/>
    <property type="evidence" value="ECO:0007669"/>
    <property type="project" value="InterPro"/>
</dbReference>
<feature type="compositionally biased region" description="Low complexity" evidence="6">
    <location>
        <begin position="199"/>
        <end position="214"/>
    </location>
</feature>
<dbReference type="EMBL" id="JAGSOG010000017">
    <property type="protein sequence ID" value="MBR7832840.1"/>
    <property type="molecule type" value="Genomic_DNA"/>
</dbReference>
<dbReference type="Pfam" id="PF02245">
    <property type="entry name" value="Pur_DNA_glyco"/>
    <property type="match status" value="1"/>
</dbReference>
<dbReference type="InterPro" id="IPR011034">
    <property type="entry name" value="Formyl_transferase-like_C_sf"/>
</dbReference>
<dbReference type="Gene3D" id="3.10.300.10">
    <property type="entry name" value="Methylpurine-DNA glycosylase (MPG)"/>
    <property type="match status" value="1"/>
</dbReference>
<dbReference type="GO" id="GO:0003677">
    <property type="term" value="F:DNA binding"/>
    <property type="evidence" value="ECO:0007669"/>
    <property type="project" value="InterPro"/>
</dbReference>
<evidence type="ECO:0000256" key="3">
    <source>
        <dbReference type="ARBA" id="ARBA00022801"/>
    </source>
</evidence>
<dbReference type="Proteomes" id="UP000675781">
    <property type="component" value="Unassembled WGS sequence"/>
</dbReference>
<keyword evidence="4 5" id="KW-0234">DNA repair</keyword>
<dbReference type="NCBIfam" id="TIGR00567">
    <property type="entry name" value="3mg"/>
    <property type="match status" value="1"/>
</dbReference>
<dbReference type="GO" id="GO:0006284">
    <property type="term" value="P:base-excision repair"/>
    <property type="evidence" value="ECO:0007669"/>
    <property type="project" value="InterPro"/>
</dbReference>
<evidence type="ECO:0000256" key="4">
    <source>
        <dbReference type="ARBA" id="ARBA00023204"/>
    </source>
</evidence>
<keyword evidence="8" id="KW-1185">Reference proteome</keyword>
<name>A0A941EL12_9ACTN</name>
<dbReference type="RefSeq" id="WP_212527365.1">
    <property type="nucleotide sequence ID" value="NZ_JAGSOG010000017.1"/>
</dbReference>
<evidence type="ECO:0000256" key="5">
    <source>
        <dbReference type="HAMAP-Rule" id="MF_00527"/>
    </source>
</evidence>